<dbReference type="AlphaFoldDB" id="A0A9K3DQW2"/>
<accession>A0A9K3DQW2</accession>
<keyword evidence="2" id="KW-1185">Reference proteome</keyword>
<dbReference type="Gramene" id="mRNA:HanXRQr2_Chr16g0730931">
    <property type="protein sequence ID" value="CDS:HanXRQr2_Chr16g0730931.1"/>
    <property type="gene ID" value="HanXRQr2_Chr16g0730931"/>
</dbReference>
<comment type="caution">
    <text evidence="1">The sequence shown here is derived from an EMBL/GenBank/DDBJ whole genome shotgun (WGS) entry which is preliminary data.</text>
</comment>
<protein>
    <submittedName>
        <fullName evidence="1">Uncharacterized protein</fullName>
    </submittedName>
</protein>
<reference evidence="1" key="1">
    <citation type="journal article" date="2017" name="Nature">
        <title>The sunflower genome provides insights into oil metabolism, flowering and Asterid evolution.</title>
        <authorList>
            <person name="Badouin H."/>
            <person name="Gouzy J."/>
            <person name="Grassa C.J."/>
            <person name="Murat F."/>
            <person name="Staton S.E."/>
            <person name="Cottret L."/>
            <person name="Lelandais-Briere C."/>
            <person name="Owens G.L."/>
            <person name="Carrere S."/>
            <person name="Mayjonade B."/>
            <person name="Legrand L."/>
            <person name="Gill N."/>
            <person name="Kane N.C."/>
            <person name="Bowers J.E."/>
            <person name="Hubner S."/>
            <person name="Bellec A."/>
            <person name="Berard A."/>
            <person name="Berges H."/>
            <person name="Blanchet N."/>
            <person name="Boniface M.C."/>
            <person name="Brunel D."/>
            <person name="Catrice O."/>
            <person name="Chaidir N."/>
            <person name="Claudel C."/>
            <person name="Donnadieu C."/>
            <person name="Faraut T."/>
            <person name="Fievet G."/>
            <person name="Helmstetter N."/>
            <person name="King M."/>
            <person name="Knapp S.J."/>
            <person name="Lai Z."/>
            <person name="Le Paslier M.C."/>
            <person name="Lippi Y."/>
            <person name="Lorenzon L."/>
            <person name="Mandel J.R."/>
            <person name="Marage G."/>
            <person name="Marchand G."/>
            <person name="Marquand E."/>
            <person name="Bret-Mestries E."/>
            <person name="Morien E."/>
            <person name="Nambeesan S."/>
            <person name="Nguyen T."/>
            <person name="Pegot-Espagnet P."/>
            <person name="Pouilly N."/>
            <person name="Raftis F."/>
            <person name="Sallet E."/>
            <person name="Schiex T."/>
            <person name="Thomas J."/>
            <person name="Vandecasteele C."/>
            <person name="Vares D."/>
            <person name="Vear F."/>
            <person name="Vautrin S."/>
            <person name="Crespi M."/>
            <person name="Mangin B."/>
            <person name="Burke J.M."/>
            <person name="Salse J."/>
            <person name="Munos S."/>
            <person name="Vincourt P."/>
            <person name="Rieseberg L.H."/>
            <person name="Langlade N.B."/>
        </authorList>
    </citation>
    <scope>NUCLEOTIDE SEQUENCE</scope>
    <source>
        <tissue evidence="1">Leaves</tissue>
    </source>
</reference>
<sequence length="51" mass="5616">MRRSRAENGGVFKGGLGRELGRRGEKESFGGMVVFIRSSISHIPSIFQAYS</sequence>
<name>A0A9K3DQW2_HELAN</name>
<proteinExistence type="predicted"/>
<organism evidence="1 2">
    <name type="scientific">Helianthus annuus</name>
    <name type="common">Common sunflower</name>
    <dbReference type="NCBI Taxonomy" id="4232"/>
    <lineage>
        <taxon>Eukaryota</taxon>
        <taxon>Viridiplantae</taxon>
        <taxon>Streptophyta</taxon>
        <taxon>Embryophyta</taxon>
        <taxon>Tracheophyta</taxon>
        <taxon>Spermatophyta</taxon>
        <taxon>Magnoliopsida</taxon>
        <taxon>eudicotyledons</taxon>
        <taxon>Gunneridae</taxon>
        <taxon>Pentapetalae</taxon>
        <taxon>asterids</taxon>
        <taxon>campanulids</taxon>
        <taxon>Asterales</taxon>
        <taxon>Asteraceae</taxon>
        <taxon>Asteroideae</taxon>
        <taxon>Heliantheae alliance</taxon>
        <taxon>Heliantheae</taxon>
        <taxon>Helianthus</taxon>
    </lineage>
</organism>
<dbReference type="EMBL" id="MNCJ02000331">
    <property type="protein sequence ID" value="KAF5758588.1"/>
    <property type="molecule type" value="Genomic_DNA"/>
</dbReference>
<gene>
    <name evidence="1" type="ORF">HanXRQr2_Chr16g0730931</name>
</gene>
<evidence type="ECO:0000313" key="2">
    <source>
        <dbReference type="Proteomes" id="UP000215914"/>
    </source>
</evidence>
<evidence type="ECO:0000313" key="1">
    <source>
        <dbReference type="EMBL" id="KAF5758588.1"/>
    </source>
</evidence>
<reference evidence="1" key="2">
    <citation type="submission" date="2020-06" db="EMBL/GenBank/DDBJ databases">
        <title>Helianthus annuus Genome sequencing and assembly Release 2.</title>
        <authorList>
            <person name="Gouzy J."/>
            <person name="Langlade N."/>
            <person name="Munos S."/>
        </authorList>
    </citation>
    <scope>NUCLEOTIDE SEQUENCE</scope>
    <source>
        <tissue evidence="1">Leaves</tissue>
    </source>
</reference>
<dbReference type="Proteomes" id="UP000215914">
    <property type="component" value="Unassembled WGS sequence"/>
</dbReference>